<evidence type="ECO:0000313" key="2">
    <source>
        <dbReference type="Proteomes" id="UP000231279"/>
    </source>
</evidence>
<dbReference type="PANTHER" id="PTHR15140:SF56">
    <property type="entry name" value="NB-ARC DOMAIN-CONTAINING PROTEIN"/>
    <property type="match status" value="1"/>
</dbReference>
<dbReference type="STRING" id="429701.A0A2G9HJ34"/>
<dbReference type="EMBL" id="NKXS01001656">
    <property type="protein sequence ID" value="PIN17541.1"/>
    <property type="molecule type" value="Genomic_DNA"/>
</dbReference>
<sequence length="193" mass="22056">MENKNGNMLFDSLGKLSYLENLKLQNDVFPCPPSEGKLASLPQRYKFPSKLKKLTLSDTLLDWKEMSTLGMLENLEVLKLKDNAFQGERWRPEDGGFRALKVLHIGRTELVFWDASAQHFPRLRNLFLRHCGSLQKLPPGFAEVSSLQLVDLYCTTKSAAASAREIREKKLWIQGEQGTRGNEFKLSIYPPDQ</sequence>
<dbReference type="SUPFAM" id="SSF52058">
    <property type="entry name" value="L domain-like"/>
    <property type="match status" value="1"/>
</dbReference>
<evidence type="ECO:0008006" key="3">
    <source>
        <dbReference type="Google" id="ProtNLM"/>
    </source>
</evidence>
<proteinExistence type="predicted"/>
<gene>
    <name evidence="1" type="ORF">CDL12_09798</name>
</gene>
<name>A0A2G9HJ34_9LAMI</name>
<dbReference type="AlphaFoldDB" id="A0A2G9HJ34"/>
<evidence type="ECO:0000313" key="1">
    <source>
        <dbReference type="EMBL" id="PIN17541.1"/>
    </source>
</evidence>
<accession>A0A2G9HJ34</accession>
<comment type="caution">
    <text evidence="1">The sequence shown here is derived from an EMBL/GenBank/DDBJ whole genome shotgun (WGS) entry which is preliminary data.</text>
</comment>
<reference evidence="2" key="1">
    <citation type="journal article" date="2018" name="Gigascience">
        <title>Genome assembly of the Pink Ipe (Handroanthus impetiginosus, Bignoniaceae), a highly valued, ecologically keystone Neotropical timber forest tree.</title>
        <authorList>
            <person name="Silva-Junior O.B."/>
            <person name="Grattapaglia D."/>
            <person name="Novaes E."/>
            <person name="Collevatti R.G."/>
        </authorList>
    </citation>
    <scope>NUCLEOTIDE SEQUENCE [LARGE SCALE GENOMIC DNA]</scope>
    <source>
        <strain evidence="2">cv. UFG-1</strain>
    </source>
</reference>
<dbReference type="Proteomes" id="UP000231279">
    <property type="component" value="Unassembled WGS sequence"/>
</dbReference>
<dbReference type="InterPro" id="IPR032675">
    <property type="entry name" value="LRR_dom_sf"/>
</dbReference>
<dbReference type="OrthoDB" id="1557901at2759"/>
<keyword evidence="2" id="KW-1185">Reference proteome</keyword>
<organism evidence="1 2">
    <name type="scientific">Handroanthus impetiginosus</name>
    <dbReference type="NCBI Taxonomy" id="429701"/>
    <lineage>
        <taxon>Eukaryota</taxon>
        <taxon>Viridiplantae</taxon>
        <taxon>Streptophyta</taxon>
        <taxon>Embryophyta</taxon>
        <taxon>Tracheophyta</taxon>
        <taxon>Spermatophyta</taxon>
        <taxon>Magnoliopsida</taxon>
        <taxon>eudicotyledons</taxon>
        <taxon>Gunneridae</taxon>
        <taxon>Pentapetalae</taxon>
        <taxon>asterids</taxon>
        <taxon>lamiids</taxon>
        <taxon>Lamiales</taxon>
        <taxon>Bignoniaceae</taxon>
        <taxon>Crescentiina</taxon>
        <taxon>Tabebuia alliance</taxon>
        <taxon>Handroanthus</taxon>
    </lineage>
</organism>
<dbReference type="Gene3D" id="3.80.10.10">
    <property type="entry name" value="Ribonuclease Inhibitor"/>
    <property type="match status" value="1"/>
</dbReference>
<protein>
    <recommendedName>
        <fullName evidence="3">Non-specific serine/threonine protein kinase</fullName>
    </recommendedName>
</protein>
<dbReference type="PANTHER" id="PTHR15140">
    <property type="entry name" value="TUBULIN-SPECIFIC CHAPERONE E"/>
    <property type="match status" value="1"/>
</dbReference>